<reference evidence="1" key="2">
    <citation type="submission" date="2020-09" db="EMBL/GenBank/DDBJ databases">
        <authorList>
            <person name="Sun Q."/>
            <person name="Zhou Y."/>
        </authorList>
    </citation>
    <scope>NUCLEOTIDE SEQUENCE</scope>
    <source>
        <strain evidence="1">CGMCC 1.12777</strain>
    </source>
</reference>
<gene>
    <name evidence="1" type="ORF">GCM10007096_19730</name>
</gene>
<evidence type="ECO:0000313" key="1">
    <source>
        <dbReference type="EMBL" id="GGH81599.1"/>
    </source>
</evidence>
<dbReference type="EMBL" id="BMFV01000013">
    <property type="protein sequence ID" value="GGH81599.1"/>
    <property type="molecule type" value="Genomic_DNA"/>
</dbReference>
<comment type="caution">
    <text evidence="1">The sequence shown here is derived from an EMBL/GenBank/DDBJ whole genome shotgun (WGS) entry which is preliminary data.</text>
</comment>
<proteinExistence type="predicted"/>
<reference evidence="1" key="1">
    <citation type="journal article" date="2014" name="Int. J. Syst. Evol. Microbiol.">
        <title>Complete genome sequence of Corynebacterium casei LMG S-19264T (=DSM 44701T), isolated from a smear-ripened cheese.</title>
        <authorList>
            <consortium name="US DOE Joint Genome Institute (JGI-PGF)"/>
            <person name="Walter F."/>
            <person name="Albersmeier A."/>
            <person name="Kalinowski J."/>
            <person name="Ruckert C."/>
        </authorList>
    </citation>
    <scope>NUCLEOTIDE SEQUENCE</scope>
    <source>
        <strain evidence="1">CGMCC 1.12777</strain>
    </source>
</reference>
<keyword evidence="2" id="KW-1185">Reference proteome</keyword>
<sequence length="60" mass="6628">MKKIKTTLVVLGLGLLAVLIFSFSQNFAPQQKNAEREGLVTGVSAWALDFNQVFDSSQNR</sequence>
<dbReference type="AlphaFoldDB" id="A0A8J2ZW61"/>
<name>A0A8J2ZW61_9BACL</name>
<accession>A0A8J2ZW61</accession>
<organism evidence="1 2">
    <name type="scientific">Pullulanibacillus pueri</name>
    <dbReference type="NCBI Taxonomy" id="1437324"/>
    <lineage>
        <taxon>Bacteria</taxon>
        <taxon>Bacillati</taxon>
        <taxon>Bacillota</taxon>
        <taxon>Bacilli</taxon>
        <taxon>Bacillales</taxon>
        <taxon>Sporolactobacillaceae</taxon>
        <taxon>Pullulanibacillus</taxon>
    </lineage>
</organism>
<dbReference type="Proteomes" id="UP000656813">
    <property type="component" value="Unassembled WGS sequence"/>
</dbReference>
<protein>
    <submittedName>
        <fullName evidence="1">Uncharacterized protein</fullName>
    </submittedName>
</protein>
<evidence type="ECO:0000313" key="2">
    <source>
        <dbReference type="Proteomes" id="UP000656813"/>
    </source>
</evidence>
<dbReference type="RefSeq" id="WP_188497233.1">
    <property type="nucleotide sequence ID" value="NZ_BMFV01000013.1"/>
</dbReference>